<dbReference type="Proteomes" id="UP000789901">
    <property type="component" value="Unassembled WGS sequence"/>
</dbReference>
<proteinExistence type="predicted"/>
<dbReference type="CDD" id="cd21112">
    <property type="entry name" value="alphaLP-like"/>
    <property type="match status" value="1"/>
</dbReference>
<feature type="non-terminal residue" evidence="1">
    <location>
        <position position="1"/>
    </location>
</feature>
<dbReference type="EMBL" id="CAJVQB010009053">
    <property type="protein sequence ID" value="CAG8726123.1"/>
    <property type="molecule type" value="Genomic_DNA"/>
</dbReference>
<reference evidence="1 2" key="1">
    <citation type="submission" date="2021-06" db="EMBL/GenBank/DDBJ databases">
        <authorList>
            <person name="Kallberg Y."/>
            <person name="Tangrot J."/>
            <person name="Rosling A."/>
        </authorList>
    </citation>
    <scope>NUCLEOTIDE SEQUENCE [LARGE SCALE GENOMIC DNA]</scope>
    <source>
        <strain evidence="1 2">120-4 pot B 10/14</strain>
    </source>
</reference>
<accession>A0ABN7V3J2</accession>
<gene>
    <name evidence="1" type="ORF">GMARGA_LOCUS13950</name>
</gene>
<organism evidence="1 2">
    <name type="scientific">Gigaspora margarita</name>
    <dbReference type="NCBI Taxonomy" id="4874"/>
    <lineage>
        <taxon>Eukaryota</taxon>
        <taxon>Fungi</taxon>
        <taxon>Fungi incertae sedis</taxon>
        <taxon>Mucoromycota</taxon>
        <taxon>Glomeromycotina</taxon>
        <taxon>Glomeromycetes</taxon>
        <taxon>Diversisporales</taxon>
        <taxon>Gigasporaceae</taxon>
        <taxon>Gigaspora</taxon>
    </lineage>
</organism>
<keyword evidence="2" id="KW-1185">Reference proteome</keyword>
<evidence type="ECO:0000313" key="2">
    <source>
        <dbReference type="Proteomes" id="UP000789901"/>
    </source>
</evidence>
<comment type="caution">
    <text evidence="1">The sequence shown here is derived from an EMBL/GenBank/DDBJ whole genome shotgun (WGS) entry which is preliminary data.</text>
</comment>
<dbReference type="InterPro" id="IPR009003">
    <property type="entry name" value="Peptidase_S1_PA"/>
</dbReference>
<dbReference type="SUPFAM" id="SSF50494">
    <property type="entry name" value="Trypsin-like serine proteases"/>
    <property type="match status" value="1"/>
</dbReference>
<dbReference type="Gene3D" id="2.40.10.10">
    <property type="entry name" value="Trypsin-like serine proteases"/>
    <property type="match status" value="2"/>
</dbReference>
<evidence type="ECO:0000313" key="1">
    <source>
        <dbReference type="EMBL" id="CAG8726123.1"/>
    </source>
</evidence>
<name>A0ABN7V3J2_GIGMA</name>
<protein>
    <submittedName>
        <fullName evidence="1">43184_t:CDS:1</fullName>
    </submittedName>
</protein>
<dbReference type="InterPro" id="IPR043504">
    <property type="entry name" value="Peptidase_S1_PA_chymotrypsin"/>
</dbReference>
<sequence>DNKKEVKFNSFNSSNLMPRQTIKLRVLGGDAITELQYQSSAGFWVRSGKREYLLTVGHAADSNHLEFYYLPPEGELDFTLIGQMVIRQTSGVDMGYIMKNNSEVLAGPIIKNPDNTEFPELQILTVTNPDTEGVVVCKSGFSTHVTCGKIAGIRDSISRQSDGLVLYDVVISDMECREGDSGGPVYQYLEELLPTVLLVGMVFGGGDDFCLFHPVRAILLPDMQVIVA</sequence>